<dbReference type="Pfam" id="PF05627">
    <property type="entry name" value="AvrRpt-cleavage"/>
    <property type="match status" value="2"/>
</dbReference>
<feature type="domain" description="RIN4 pathogenic type III effector avirulence factor Avr cleavage site" evidence="2">
    <location>
        <begin position="25"/>
        <end position="53"/>
    </location>
</feature>
<feature type="domain" description="RIN4 pathogenic type III effector avirulence factor Avr cleavage site" evidence="2">
    <location>
        <begin position="178"/>
        <end position="207"/>
    </location>
</feature>
<dbReference type="PANTHER" id="PTHR33159">
    <property type="entry name" value="RPM1-INTERACTING PROTEIN 4 (RIN4) FAMILY PROTEIN"/>
    <property type="match status" value="1"/>
</dbReference>
<accession>A0AAD9TYX1</accession>
<dbReference type="EMBL" id="JANJYI010000006">
    <property type="protein sequence ID" value="KAK2644601.1"/>
    <property type="molecule type" value="Genomic_DNA"/>
</dbReference>
<keyword evidence="4" id="KW-1185">Reference proteome</keyword>
<evidence type="ECO:0000256" key="1">
    <source>
        <dbReference type="SAM" id="MobiDB-lite"/>
    </source>
</evidence>
<dbReference type="PANTHER" id="PTHR33159:SF49">
    <property type="entry name" value="RPM1-INTERACTING PROTEIN 4"/>
    <property type="match status" value="1"/>
</dbReference>
<feature type="compositionally biased region" description="Basic and acidic residues" evidence="1">
    <location>
        <begin position="165"/>
        <end position="177"/>
    </location>
</feature>
<dbReference type="AlphaFoldDB" id="A0AAD9TYX1"/>
<dbReference type="InterPro" id="IPR008700">
    <property type="entry name" value="TypeIII_avirulence_cleave"/>
</dbReference>
<evidence type="ECO:0000259" key="2">
    <source>
        <dbReference type="Pfam" id="PF05627"/>
    </source>
</evidence>
<dbReference type="InterPro" id="IPR040387">
    <property type="entry name" value="RIN4/NOI4"/>
</dbReference>
<feature type="compositionally biased region" description="Low complexity" evidence="1">
    <location>
        <begin position="111"/>
        <end position="130"/>
    </location>
</feature>
<feature type="compositionally biased region" description="Polar residues" evidence="1">
    <location>
        <begin position="224"/>
        <end position="237"/>
    </location>
</feature>
<evidence type="ECO:0000313" key="3">
    <source>
        <dbReference type="EMBL" id="KAK2644601.1"/>
    </source>
</evidence>
<gene>
    <name evidence="3" type="ORF">Ddye_019796</name>
</gene>
<proteinExistence type="predicted"/>
<name>A0AAD9TYX1_9ROSI</name>
<dbReference type="GO" id="GO:0005886">
    <property type="term" value="C:plasma membrane"/>
    <property type="evidence" value="ECO:0007669"/>
    <property type="project" value="TreeGrafter"/>
</dbReference>
<feature type="region of interest" description="Disordered" evidence="1">
    <location>
        <begin position="57"/>
        <end position="237"/>
    </location>
</feature>
<sequence length="250" mass="27678">MARAEDQEALFALKKYTKYASSPQNRSHVPEFGSWDRNNVRYTTYFEDARKAKAVEKMNPDDLEASVNNGTGGLNNPLHANSDKNNSAEKYSCEGGIGHNPQERQIYNQLKSASNKSGSSESGSDISNSDHSLRQSGQLCLKSDRKIGTSEGSSKHSRKRSGSNRSDESAQHRREELASVPKFGDRDENDPNSSEGFTAIFEKLEEKQIASTNFPDIPPPPCTYSDTPKNNRGSSNKSKIFCCLFPSIKD</sequence>
<comment type="caution">
    <text evidence="3">The sequence shown here is derived from an EMBL/GenBank/DDBJ whole genome shotgun (WGS) entry which is preliminary data.</text>
</comment>
<dbReference type="Proteomes" id="UP001280121">
    <property type="component" value="Unassembled WGS sequence"/>
</dbReference>
<reference evidence="3" key="1">
    <citation type="journal article" date="2023" name="Plant J.">
        <title>Genome sequences and population genomics provide insights into the demographic history, inbreeding, and mutation load of two 'living fossil' tree species of Dipteronia.</title>
        <authorList>
            <person name="Feng Y."/>
            <person name="Comes H.P."/>
            <person name="Chen J."/>
            <person name="Zhu S."/>
            <person name="Lu R."/>
            <person name="Zhang X."/>
            <person name="Li P."/>
            <person name="Qiu J."/>
            <person name="Olsen K.M."/>
            <person name="Qiu Y."/>
        </authorList>
    </citation>
    <scope>NUCLEOTIDE SEQUENCE</scope>
    <source>
        <strain evidence="3">KIB01</strain>
    </source>
</reference>
<organism evidence="3 4">
    <name type="scientific">Dipteronia dyeriana</name>
    <dbReference type="NCBI Taxonomy" id="168575"/>
    <lineage>
        <taxon>Eukaryota</taxon>
        <taxon>Viridiplantae</taxon>
        <taxon>Streptophyta</taxon>
        <taxon>Embryophyta</taxon>
        <taxon>Tracheophyta</taxon>
        <taxon>Spermatophyta</taxon>
        <taxon>Magnoliopsida</taxon>
        <taxon>eudicotyledons</taxon>
        <taxon>Gunneridae</taxon>
        <taxon>Pentapetalae</taxon>
        <taxon>rosids</taxon>
        <taxon>malvids</taxon>
        <taxon>Sapindales</taxon>
        <taxon>Sapindaceae</taxon>
        <taxon>Hippocastanoideae</taxon>
        <taxon>Acereae</taxon>
        <taxon>Dipteronia</taxon>
    </lineage>
</organism>
<protein>
    <recommendedName>
        <fullName evidence="2">RIN4 pathogenic type III effector avirulence factor Avr cleavage site domain-containing protein</fullName>
    </recommendedName>
</protein>
<evidence type="ECO:0000313" key="4">
    <source>
        <dbReference type="Proteomes" id="UP001280121"/>
    </source>
</evidence>